<reference evidence="4 5" key="3">
    <citation type="journal article" date="2014" name="Genome Announc.">
        <title>Genome Sequence of the Microsporidian Species Nematocida sp1 Strain ERTm6 (ATCC PRA-372).</title>
        <authorList>
            <person name="Bakowski M.A."/>
            <person name="Priest M."/>
            <person name="Young S."/>
            <person name="Cuomo C.A."/>
            <person name="Troemel E.R."/>
        </authorList>
    </citation>
    <scope>NUCLEOTIDE SEQUENCE [LARGE SCALE GENOMIC DNA]</scope>
    <source>
        <strain evidence="4 5">ERTm6</strain>
    </source>
</reference>
<dbReference type="HOGENOM" id="CLU_1337836_0_0_1"/>
<evidence type="ECO:0000313" key="5">
    <source>
        <dbReference type="Proteomes" id="UP000054524"/>
    </source>
</evidence>
<dbReference type="AlphaFoldDB" id="H8Z8U9"/>
<name>H8Z8U9_NEMA1</name>
<feature type="region of interest" description="Disordered" evidence="1">
    <location>
        <begin position="186"/>
        <end position="205"/>
    </location>
</feature>
<dbReference type="InterPro" id="IPR012098">
    <property type="entry name" value="SND3_fun"/>
</dbReference>
<evidence type="ECO:0000256" key="1">
    <source>
        <dbReference type="SAM" id="MobiDB-lite"/>
    </source>
</evidence>
<dbReference type="EMBL" id="AKIJ01000002">
    <property type="protein sequence ID" value="KFG26905.1"/>
    <property type="molecule type" value="Genomic_DNA"/>
</dbReference>
<keyword evidence="2" id="KW-0812">Transmembrane</keyword>
<dbReference type="OrthoDB" id="18139at2759"/>
<protein>
    <submittedName>
        <fullName evidence="3">Uncharacterized protein</fullName>
    </submittedName>
</protein>
<accession>H8Z8U9</accession>
<accession>A0A086J437</accession>
<feature type="transmembrane region" description="Helical" evidence="2">
    <location>
        <begin position="35"/>
        <end position="56"/>
    </location>
</feature>
<dbReference type="Proteomes" id="UP000005622">
    <property type="component" value="Unassembled WGS sequence"/>
</dbReference>
<reference evidence="4" key="2">
    <citation type="submission" date="2012-10" db="EMBL/GenBank/DDBJ databases">
        <authorList>
            <consortium name="The Broad Institute Genome Sequencing Platform"/>
            <consortium name="The Broad Institute Genome Sequencing Center for Infectious Disease"/>
            <person name="Cuomo C."/>
            <person name="Troemel E."/>
            <person name="Walker B."/>
            <person name="Young S.K."/>
            <person name="Zeng Q."/>
            <person name="Gargeya S."/>
            <person name="Fitzgerald M."/>
            <person name="Haas B."/>
            <person name="Abouelleil A."/>
            <person name="Alvarado L."/>
            <person name="Arachchi H.M."/>
            <person name="Berlin A.M."/>
            <person name="Chapman S.B."/>
            <person name="Goldberg J."/>
            <person name="Griggs A."/>
            <person name="Gujja S."/>
            <person name="Hansen M."/>
            <person name="Howarth C."/>
            <person name="Imamovic A."/>
            <person name="Larimer J."/>
            <person name="McCowan C."/>
            <person name="Murphy C."/>
            <person name="Neiman D."/>
            <person name="Pearson M."/>
            <person name="Priest M."/>
            <person name="Roberts A."/>
            <person name="Saif S."/>
            <person name="Shea T."/>
            <person name="Sisk P."/>
            <person name="Sykes S."/>
            <person name="Wortman J."/>
            <person name="Nusbaum C."/>
            <person name="Birren B."/>
        </authorList>
    </citation>
    <scope>NUCLEOTIDE SEQUENCE</scope>
    <source>
        <strain evidence="4">ERTm6</strain>
    </source>
</reference>
<dbReference type="Proteomes" id="UP000054524">
    <property type="component" value="Unassembled WGS sequence"/>
</dbReference>
<organism evidence="3">
    <name type="scientific">Nematocida ausubeli (strain ATCC PRA-371 / ERTm2)</name>
    <name type="common">Nematode killer fungus</name>
    <dbReference type="NCBI Taxonomy" id="1913371"/>
    <lineage>
        <taxon>Eukaryota</taxon>
        <taxon>Fungi</taxon>
        <taxon>Fungi incertae sedis</taxon>
        <taxon>Microsporidia</taxon>
        <taxon>Nematocida</taxon>
    </lineage>
</organism>
<sequence length="205" mass="23961">MQVSYKTAEGFFLLLPVLLSYGFKGKMNDIFTQYIVYFRIAFVISIIIDMAVSYRIKSRIELHNVKTKIRFATDDYIVVPKTVSEEKEGQAQNEQDEEMEIEMTVHDYDLKVINSHISRVLSNAAIHLAIHLFMKSTQPLFMLILNPVKNFIFFPPYIEYITSRSMLRPFSRNYIIGAYEKRKTPKTAEKVDAIPEKEMKAKKEE</sequence>
<reference evidence="3" key="1">
    <citation type="submission" date="2011-03" db="EMBL/GenBank/DDBJ databases">
        <title>The Genome Sequence of Nematocida sp1 strain ERTm2.</title>
        <authorList>
            <consortium name="The Broad Institute Genome Sequencing Platform"/>
            <consortium name="The Broad Institute Genome Sequencing Center for Infectious Disease"/>
            <person name="Cuomo C."/>
            <person name="Troemel E."/>
            <person name="Young S.K."/>
            <person name="Zeng Q."/>
            <person name="Gargeya S."/>
            <person name="Fitzgerald M."/>
            <person name="Haas B."/>
            <person name="Abouelleil A."/>
            <person name="Alvarado L."/>
            <person name="Arachchi H.M."/>
            <person name="Berlin A."/>
            <person name="Brown A."/>
            <person name="Chapman S.B."/>
            <person name="Chen Z."/>
            <person name="Dunbar C."/>
            <person name="Freedman E."/>
            <person name="Gearin G."/>
            <person name="Gellesch M."/>
            <person name="Goldberg J."/>
            <person name="Griggs A."/>
            <person name="Gujja S."/>
            <person name="Heilman E.R."/>
            <person name="Heiman D."/>
            <person name="Howarth C."/>
            <person name="Larson L."/>
            <person name="Lui A."/>
            <person name="MacDonald P.J.P."/>
            <person name="Mehta T."/>
            <person name="Montmayeur A."/>
            <person name="Murphy C."/>
            <person name="Neiman D."/>
            <person name="Pearson M."/>
            <person name="Priest M."/>
            <person name="Roberts A."/>
            <person name="Saif S."/>
            <person name="Shea T."/>
            <person name="Shenoy N."/>
            <person name="Sisk P."/>
            <person name="Stolte C."/>
            <person name="Sykes S."/>
            <person name="White J."/>
            <person name="Yandava C."/>
            <person name="Wortman J."/>
            <person name="Nusbaum C."/>
            <person name="Birren B."/>
        </authorList>
    </citation>
    <scope>NUCLEOTIDE SEQUENCE</scope>
    <source>
        <strain evidence="3">ERTm2</strain>
    </source>
</reference>
<dbReference type="EMBL" id="JH604633">
    <property type="protein sequence ID" value="EHY66380.1"/>
    <property type="molecule type" value="Genomic_DNA"/>
</dbReference>
<proteinExistence type="predicted"/>
<dbReference type="GO" id="GO:0005783">
    <property type="term" value="C:endoplasmic reticulum"/>
    <property type="evidence" value="ECO:0007669"/>
    <property type="project" value="InterPro"/>
</dbReference>
<keyword evidence="2" id="KW-1133">Transmembrane helix</keyword>
<evidence type="ECO:0000313" key="4">
    <source>
        <dbReference type="EMBL" id="KFG26905.1"/>
    </source>
</evidence>
<dbReference type="GO" id="GO:0045047">
    <property type="term" value="P:protein targeting to ER"/>
    <property type="evidence" value="ECO:0007669"/>
    <property type="project" value="InterPro"/>
</dbReference>
<keyword evidence="2" id="KW-0472">Membrane</keyword>
<evidence type="ECO:0000313" key="3">
    <source>
        <dbReference type="EMBL" id="EHY66380.1"/>
    </source>
</evidence>
<dbReference type="Pfam" id="PF10032">
    <property type="entry name" value="Pho88"/>
    <property type="match status" value="1"/>
</dbReference>
<gene>
    <name evidence="3" type="ORF">NERG_00019</name>
    <name evidence="4" type="ORF">NESG_01061</name>
</gene>
<evidence type="ECO:0000256" key="2">
    <source>
        <dbReference type="SAM" id="Phobius"/>
    </source>
</evidence>
<keyword evidence="5" id="KW-1185">Reference proteome</keyword>